<dbReference type="HOGENOM" id="CLU_045012_0_0_1"/>
<dbReference type="STRING" id="655863.F0XN19"/>
<dbReference type="PANTHER" id="PTHR28527">
    <property type="entry name" value="MATING-TYPE SWITCHING PROTEIN SWI2-RELATED"/>
    <property type="match status" value="1"/>
</dbReference>
<feature type="compositionally biased region" description="Basic residues" evidence="1">
    <location>
        <begin position="1"/>
        <end position="10"/>
    </location>
</feature>
<keyword evidence="3" id="KW-1185">Reference proteome</keyword>
<dbReference type="Proteomes" id="UP000007796">
    <property type="component" value="Unassembled WGS sequence"/>
</dbReference>
<evidence type="ECO:0000313" key="2">
    <source>
        <dbReference type="EMBL" id="EFX00838.1"/>
    </source>
</evidence>
<evidence type="ECO:0000256" key="1">
    <source>
        <dbReference type="SAM" id="MobiDB-lite"/>
    </source>
</evidence>
<feature type="compositionally biased region" description="Basic and acidic residues" evidence="1">
    <location>
        <begin position="173"/>
        <end position="202"/>
    </location>
</feature>
<gene>
    <name evidence="2" type="ORF">CMQ_1919</name>
</gene>
<dbReference type="InParanoid" id="F0XN19"/>
<reference evidence="2 3" key="1">
    <citation type="journal article" date="2011" name="Proc. Natl. Acad. Sci. U.S.A.">
        <title>Genome and transcriptome analyses of the mountain pine beetle-fungal symbiont Grosmannia clavigera, a lodgepole pine pathogen.</title>
        <authorList>
            <person name="DiGuistini S."/>
            <person name="Wang Y."/>
            <person name="Liao N.Y."/>
            <person name="Taylor G."/>
            <person name="Tanguay P."/>
            <person name="Feau N."/>
            <person name="Henrissat B."/>
            <person name="Chan S.K."/>
            <person name="Hesse-Orce U."/>
            <person name="Alamouti S.M."/>
            <person name="Tsui C.K.M."/>
            <person name="Docking R.T."/>
            <person name="Levasseur A."/>
            <person name="Haridas S."/>
            <person name="Robertson G."/>
            <person name="Birol I."/>
            <person name="Holt R.A."/>
            <person name="Marra M.A."/>
            <person name="Hamelin R.C."/>
            <person name="Hirst M."/>
            <person name="Jones S.J.M."/>
            <person name="Bohlmann J."/>
            <person name="Breuil C."/>
        </authorList>
    </citation>
    <scope>NUCLEOTIDE SEQUENCE [LARGE SCALE GENOMIC DNA]</scope>
    <source>
        <strain evidence="3">kw1407 / UAMH 11150</strain>
    </source>
</reference>
<dbReference type="EMBL" id="GL629795">
    <property type="protein sequence ID" value="EFX00838.1"/>
    <property type="molecule type" value="Genomic_DNA"/>
</dbReference>
<evidence type="ECO:0000313" key="3">
    <source>
        <dbReference type="Proteomes" id="UP000007796"/>
    </source>
</evidence>
<feature type="compositionally biased region" description="Basic and acidic residues" evidence="1">
    <location>
        <begin position="30"/>
        <end position="43"/>
    </location>
</feature>
<dbReference type="OrthoDB" id="27934at2759"/>
<dbReference type="GeneID" id="25974850"/>
<dbReference type="AlphaFoldDB" id="F0XN19"/>
<dbReference type="eggNOG" id="ENOG502SAMI">
    <property type="taxonomic scope" value="Eukaryota"/>
</dbReference>
<protein>
    <submittedName>
        <fullName evidence="2">Uncharacterized protein</fullName>
    </submittedName>
</protein>
<dbReference type="RefSeq" id="XP_014170320.1">
    <property type="nucleotide sequence ID" value="XM_014314845.1"/>
</dbReference>
<feature type="compositionally biased region" description="Low complexity" evidence="1">
    <location>
        <begin position="44"/>
        <end position="67"/>
    </location>
</feature>
<sequence>MLTPAAKRRRRAEEATAVLKRPFRSPAVKRQQDNEQASGREEPAAATAAASLLAAPLGSSAAPSIASPERRHKQRTVPVVPEATVSLADLVAQFERDLDAGDRVIQHASASTEGGAEGGAESELPALIARWREAGRTAADEVFVLVSERVARAGGARAWRSMMRQAGSENYYDESRTRRPRHDDYEEGDRITEAEEKDYEREESAEEEEEQEGFTMAMMLASMQVDADVLGYDEAEERWKD</sequence>
<organism evidence="3">
    <name type="scientific">Grosmannia clavigera (strain kw1407 / UAMH 11150)</name>
    <name type="common">Blue stain fungus</name>
    <name type="synonym">Graphiocladiella clavigera</name>
    <dbReference type="NCBI Taxonomy" id="655863"/>
    <lineage>
        <taxon>Eukaryota</taxon>
        <taxon>Fungi</taxon>
        <taxon>Dikarya</taxon>
        <taxon>Ascomycota</taxon>
        <taxon>Pezizomycotina</taxon>
        <taxon>Sordariomycetes</taxon>
        <taxon>Sordariomycetidae</taxon>
        <taxon>Ophiostomatales</taxon>
        <taxon>Ophiostomataceae</taxon>
        <taxon>Leptographium</taxon>
    </lineage>
</organism>
<accession>F0XN19</accession>
<dbReference type="Gene3D" id="6.10.140.1020">
    <property type="match status" value="1"/>
</dbReference>
<name>F0XN19_GROCL</name>
<proteinExistence type="predicted"/>
<feature type="region of interest" description="Disordered" evidence="1">
    <location>
        <begin position="168"/>
        <end position="212"/>
    </location>
</feature>
<feature type="region of interest" description="Disordered" evidence="1">
    <location>
        <begin position="1"/>
        <end position="78"/>
    </location>
</feature>
<feature type="compositionally biased region" description="Acidic residues" evidence="1">
    <location>
        <begin position="203"/>
        <end position="212"/>
    </location>
</feature>
<dbReference type="PANTHER" id="PTHR28527:SF1">
    <property type="entry name" value="SWI5-DEPENDENT RECOMBINATION DNA REPAIR PROTEIN 1"/>
    <property type="match status" value="1"/>
</dbReference>
<dbReference type="GO" id="GO:0006310">
    <property type="term" value="P:DNA recombination"/>
    <property type="evidence" value="ECO:0007669"/>
    <property type="project" value="TreeGrafter"/>
</dbReference>